<evidence type="ECO:0000256" key="4">
    <source>
        <dbReference type="PIRSR" id="PIRSR001112-1"/>
    </source>
</evidence>
<feature type="active site" description="Proton acceptor" evidence="4">
    <location>
        <position position="350"/>
    </location>
</feature>
<evidence type="ECO:0000256" key="3">
    <source>
        <dbReference type="ARBA" id="ARBA00022801"/>
    </source>
</evidence>
<sequence>MSAPRVEVMEPYRIEIPQSRLDDLAARLANTRWPAEPEGTGWRDGVPVAYLKDLVEHWRTRYDWRAWEARLNEYPQFTTTIDGANIHFLHVRSAREDALPLILTHGWPGSVVEFLDVVEPLARDHHLVIPSMPNYGFSGPTADTGWDVRRIAGAWAELMARLGYDRYGAQGGDWGSLVSRELGIIDAGHVVGVHLTMLLTFPTGGVEGLTEDDLERLRAFRHFADDGSGYQRIQGTRPQTLGYGLTDSPVGQLAWIVEKFKEWTDSEDVPEDAVDRDLLLTNVMVYWLTGTAASSARLYKESAGSAGRVEASTTPTAVAVFPKEVVRPVRSIAERTNRIVRWTELDRGGHFAAMEQPELLVDDVRAFFRSL</sequence>
<dbReference type="Proteomes" id="UP000239494">
    <property type="component" value="Unassembled WGS sequence"/>
</dbReference>
<dbReference type="SUPFAM" id="SSF53474">
    <property type="entry name" value="alpha/beta-Hydrolases"/>
    <property type="match status" value="1"/>
</dbReference>
<dbReference type="EMBL" id="PVTF01000004">
    <property type="protein sequence ID" value="PRY42616.1"/>
    <property type="molecule type" value="Genomic_DNA"/>
</dbReference>
<evidence type="ECO:0000313" key="7">
    <source>
        <dbReference type="Proteomes" id="UP000239494"/>
    </source>
</evidence>
<evidence type="ECO:0000256" key="1">
    <source>
        <dbReference type="ARBA" id="ARBA00010088"/>
    </source>
</evidence>
<dbReference type="PIRSF" id="PIRSF001112">
    <property type="entry name" value="Epoxide_hydrolase"/>
    <property type="match status" value="1"/>
</dbReference>
<protein>
    <submittedName>
        <fullName evidence="6">Pimeloyl-ACP methyl ester carboxylesterase</fullName>
    </submittedName>
</protein>
<proteinExistence type="inferred from homology"/>
<keyword evidence="7" id="KW-1185">Reference proteome</keyword>
<reference evidence="6 7" key="1">
    <citation type="submission" date="2018-03" db="EMBL/GenBank/DDBJ databases">
        <title>Genomic Encyclopedia of Archaeal and Bacterial Type Strains, Phase II (KMG-II): from individual species to whole genera.</title>
        <authorList>
            <person name="Goeker M."/>
        </authorList>
    </citation>
    <scope>NUCLEOTIDE SEQUENCE [LARGE SCALE GENOMIC DNA]</scope>
    <source>
        <strain evidence="6 7">DSM 44720</strain>
    </source>
</reference>
<name>A0A2T0TAD1_9PSEU</name>
<dbReference type="GO" id="GO:0004301">
    <property type="term" value="F:epoxide hydrolase activity"/>
    <property type="evidence" value="ECO:0007669"/>
    <property type="project" value="TreeGrafter"/>
</dbReference>
<feature type="domain" description="Epoxide hydrolase N-terminal" evidence="5">
    <location>
        <begin position="9"/>
        <end position="114"/>
    </location>
</feature>
<accession>A0A2T0TAD1</accession>
<feature type="active site" description="Nucleophile" evidence="4">
    <location>
        <position position="173"/>
    </location>
</feature>
<dbReference type="PANTHER" id="PTHR21661:SF35">
    <property type="entry name" value="EPOXIDE HYDROLASE"/>
    <property type="match status" value="1"/>
</dbReference>
<dbReference type="AlphaFoldDB" id="A0A2T0TAD1"/>
<dbReference type="InterPro" id="IPR000639">
    <property type="entry name" value="Epox_hydrolase-like"/>
</dbReference>
<evidence type="ECO:0000256" key="2">
    <source>
        <dbReference type="ARBA" id="ARBA00022797"/>
    </source>
</evidence>
<comment type="caution">
    <text evidence="6">The sequence shown here is derived from an EMBL/GenBank/DDBJ whole genome shotgun (WGS) entry which is preliminary data.</text>
</comment>
<evidence type="ECO:0000313" key="6">
    <source>
        <dbReference type="EMBL" id="PRY42616.1"/>
    </source>
</evidence>
<feature type="active site" description="Proton donor" evidence="4">
    <location>
        <position position="299"/>
    </location>
</feature>
<dbReference type="InterPro" id="IPR010497">
    <property type="entry name" value="Epoxide_hydro_N"/>
</dbReference>
<keyword evidence="2" id="KW-0058">Aromatic hydrocarbons catabolism</keyword>
<keyword evidence="3" id="KW-0378">Hydrolase</keyword>
<dbReference type="Pfam" id="PF06441">
    <property type="entry name" value="EHN"/>
    <property type="match status" value="1"/>
</dbReference>
<gene>
    <name evidence="6" type="ORF">CLV43_104451</name>
</gene>
<dbReference type="InterPro" id="IPR016292">
    <property type="entry name" value="Epoxide_hydrolase"/>
</dbReference>
<comment type="similarity">
    <text evidence="1">Belongs to the peptidase S33 family.</text>
</comment>
<dbReference type="Gene3D" id="3.40.50.1820">
    <property type="entry name" value="alpha/beta hydrolase"/>
    <property type="match status" value="1"/>
</dbReference>
<dbReference type="PRINTS" id="PR00412">
    <property type="entry name" value="EPOXHYDRLASE"/>
</dbReference>
<dbReference type="PANTHER" id="PTHR21661">
    <property type="entry name" value="EPOXIDE HYDROLASE 1-RELATED"/>
    <property type="match status" value="1"/>
</dbReference>
<organism evidence="6 7">
    <name type="scientific">Umezawaea tangerina</name>
    <dbReference type="NCBI Taxonomy" id="84725"/>
    <lineage>
        <taxon>Bacteria</taxon>
        <taxon>Bacillati</taxon>
        <taxon>Actinomycetota</taxon>
        <taxon>Actinomycetes</taxon>
        <taxon>Pseudonocardiales</taxon>
        <taxon>Pseudonocardiaceae</taxon>
        <taxon>Umezawaea</taxon>
    </lineage>
</organism>
<dbReference type="InterPro" id="IPR029058">
    <property type="entry name" value="AB_hydrolase_fold"/>
</dbReference>
<evidence type="ECO:0000259" key="5">
    <source>
        <dbReference type="Pfam" id="PF06441"/>
    </source>
</evidence>
<dbReference type="GO" id="GO:0097176">
    <property type="term" value="P:epoxide metabolic process"/>
    <property type="evidence" value="ECO:0007669"/>
    <property type="project" value="TreeGrafter"/>
</dbReference>